<evidence type="ECO:0000313" key="2">
    <source>
        <dbReference type="EMBL" id="GIF01598.1"/>
    </source>
</evidence>
<keyword evidence="3" id="KW-1185">Reference proteome</keyword>
<sequence length="164" mass="17941">MPPHPALEATQPPVGRDRLRTDGHIRQPGTTLLDAAHAADLPQLRRYPELVPPVPHPSAAAPDQRADVGRRPRCGRTDQMPQVPVMQSPRHRVEFGYRCRRPAAIGIAKAVDARLIGPGAVPDHDKRRLGREPKLPPVLIRGQVVHRLQVPTNTAVPPAANHAD</sequence>
<reference evidence="2" key="1">
    <citation type="submission" date="2021-01" db="EMBL/GenBank/DDBJ databases">
        <title>Whole genome shotgun sequence of Actinoplanes rishiriensis NBRC 108556.</title>
        <authorList>
            <person name="Komaki H."/>
            <person name="Tamura T."/>
        </authorList>
    </citation>
    <scope>NUCLEOTIDE SEQUENCE</scope>
    <source>
        <strain evidence="2">NBRC 108556</strain>
    </source>
</reference>
<dbReference type="AlphaFoldDB" id="A0A919K8Y1"/>
<proteinExistence type="predicted"/>
<dbReference type="Proteomes" id="UP000636960">
    <property type="component" value="Unassembled WGS sequence"/>
</dbReference>
<evidence type="ECO:0000313" key="3">
    <source>
        <dbReference type="Proteomes" id="UP000636960"/>
    </source>
</evidence>
<comment type="caution">
    <text evidence="2">The sequence shown here is derived from an EMBL/GenBank/DDBJ whole genome shotgun (WGS) entry which is preliminary data.</text>
</comment>
<feature type="region of interest" description="Disordered" evidence="1">
    <location>
        <begin position="44"/>
        <end position="89"/>
    </location>
</feature>
<evidence type="ECO:0000256" key="1">
    <source>
        <dbReference type="SAM" id="MobiDB-lite"/>
    </source>
</evidence>
<protein>
    <submittedName>
        <fullName evidence="2">Uncharacterized protein</fullName>
    </submittedName>
</protein>
<accession>A0A919K8Y1</accession>
<dbReference type="EMBL" id="BOMV01000107">
    <property type="protein sequence ID" value="GIF01598.1"/>
    <property type="molecule type" value="Genomic_DNA"/>
</dbReference>
<gene>
    <name evidence="2" type="ORF">Ari01nite_90620</name>
</gene>
<organism evidence="2 3">
    <name type="scientific">Paractinoplanes rishiriensis</name>
    <dbReference type="NCBI Taxonomy" id="1050105"/>
    <lineage>
        <taxon>Bacteria</taxon>
        <taxon>Bacillati</taxon>
        <taxon>Actinomycetota</taxon>
        <taxon>Actinomycetes</taxon>
        <taxon>Micromonosporales</taxon>
        <taxon>Micromonosporaceae</taxon>
        <taxon>Paractinoplanes</taxon>
    </lineage>
</organism>
<feature type="region of interest" description="Disordered" evidence="1">
    <location>
        <begin position="1"/>
        <end position="28"/>
    </location>
</feature>
<feature type="compositionally biased region" description="Basic and acidic residues" evidence="1">
    <location>
        <begin position="15"/>
        <end position="25"/>
    </location>
</feature>
<name>A0A919K8Y1_9ACTN</name>